<sequence length="746" mass="80012">MAFLYKIRLLLLALTGVACVVLWPGVQAALVVDNNLSAWFLTDDPALAAYRDFQGRFGNDEVVVVVVKDDRTVLTPGYFAGLRALSAELAGLPEVAQVLGAGTTELPGRGGLLGAEAPRALLPPGATAGTVRAALGELPTLRGQLFSPDYRATRLLVVLRQLPDFDNRRGAILGRVRAVVYRHFAPGQALLGGVGVVFAGLNELSQHDFGLFLGVGYLLMFTIFLVIYRNFYLLLYTLGIVGLATYLTLGVYGALGHRINLLTVLLPIVIILLGFLDSMHVVNERNLLPTAATDTPRASALQALRNVFQPCLFTMTTTAAGFLALLTSPMAILRDFGLFAALGIALCLGLTFLLGVTILPLTRPVPRATRATGGAVLRLYELVLRHRRAFAALAVGLMLALLAGLPRLHSDTYTLGYLPDDYVVVTDHRAMEAAWGPYMPLELLVQPRPGLTLDSSRVLRAAVAFADSVQTMPGAGAGFGFQSLYLAALEPRFGPKARRALHSQGVVRAVHAQLRASYPALARQYVHEPSQTGRITVAGPMLSARQLTARMATVLGIARATLGPVARVTPAGYQPMYARITAYVTTSQTNSLLTSFGLVFLLTWAFIRNFRLAVLAVVPNLFPVLVLLGVMGWAGIALDAATASIAAIVLSLCTDDSIHFIHAYQQGRLRGELPAVARRATVAHIGPTVVLTSVILFLGYAVMLLASLKTVQLFGALTAVAIVGALFGELVIFPLVLERFDRRARL</sequence>
<feature type="transmembrane region" description="Helical" evidence="6">
    <location>
        <begin position="614"/>
        <end position="634"/>
    </location>
</feature>
<name>A0ABP7NZR0_9BACT</name>
<feature type="transmembrane region" description="Helical" evidence="6">
    <location>
        <begin position="640"/>
        <end position="661"/>
    </location>
</feature>
<dbReference type="Pfam" id="PF03176">
    <property type="entry name" value="MMPL"/>
    <property type="match status" value="1"/>
</dbReference>
<evidence type="ECO:0000256" key="1">
    <source>
        <dbReference type="ARBA" id="ARBA00004651"/>
    </source>
</evidence>
<feature type="transmembrane region" description="Helical" evidence="6">
    <location>
        <begin position="589"/>
        <end position="607"/>
    </location>
</feature>
<dbReference type="Proteomes" id="UP001501556">
    <property type="component" value="Unassembled WGS sequence"/>
</dbReference>
<dbReference type="Pfam" id="PF02460">
    <property type="entry name" value="Patched"/>
    <property type="match status" value="1"/>
</dbReference>
<evidence type="ECO:0000256" key="4">
    <source>
        <dbReference type="ARBA" id="ARBA00022989"/>
    </source>
</evidence>
<feature type="transmembrane region" description="Helical" evidence="6">
    <location>
        <begin position="338"/>
        <end position="361"/>
    </location>
</feature>
<accession>A0ABP7NZR0</accession>
<feature type="transmembrane region" description="Helical" evidence="6">
    <location>
        <begin position="713"/>
        <end position="737"/>
    </location>
</feature>
<dbReference type="SUPFAM" id="SSF82866">
    <property type="entry name" value="Multidrug efflux transporter AcrB transmembrane domain"/>
    <property type="match status" value="2"/>
</dbReference>
<dbReference type="PROSITE" id="PS50156">
    <property type="entry name" value="SSD"/>
    <property type="match status" value="1"/>
</dbReference>
<dbReference type="InterPro" id="IPR050545">
    <property type="entry name" value="Mycobact_MmpL"/>
</dbReference>
<dbReference type="PANTHER" id="PTHR33406:SF12">
    <property type="entry name" value="BLR2997 PROTEIN"/>
    <property type="match status" value="1"/>
</dbReference>
<comment type="subcellular location">
    <subcellularLocation>
        <location evidence="1">Cell membrane</location>
        <topology evidence="1">Multi-pass membrane protein</topology>
    </subcellularLocation>
</comment>
<gene>
    <name evidence="8" type="ORF">GCM10022407_00160</name>
</gene>
<evidence type="ECO:0000256" key="3">
    <source>
        <dbReference type="ARBA" id="ARBA00022692"/>
    </source>
</evidence>
<dbReference type="RefSeq" id="WP_345119707.1">
    <property type="nucleotide sequence ID" value="NZ_BAABDI010000001.1"/>
</dbReference>
<feature type="transmembrane region" description="Helical" evidence="6">
    <location>
        <begin position="311"/>
        <end position="332"/>
    </location>
</feature>
<evidence type="ECO:0000313" key="8">
    <source>
        <dbReference type="EMBL" id="GAA3956624.1"/>
    </source>
</evidence>
<evidence type="ECO:0000256" key="5">
    <source>
        <dbReference type="ARBA" id="ARBA00023136"/>
    </source>
</evidence>
<dbReference type="InterPro" id="IPR003392">
    <property type="entry name" value="PTHD_SSD"/>
</dbReference>
<evidence type="ECO:0000313" key="9">
    <source>
        <dbReference type="Proteomes" id="UP001501556"/>
    </source>
</evidence>
<keyword evidence="9" id="KW-1185">Reference proteome</keyword>
<feature type="transmembrane region" description="Helical" evidence="6">
    <location>
        <begin position="233"/>
        <end position="253"/>
    </location>
</feature>
<evidence type="ECO:0000259" key="7">
    <source>
        <dbReference type="PROSITE" id="PS50156"/>
    </source>
</evidence>
<keyword evidence="4 6" id="KW-1133">Transmembrane helix</keyword>
<protein>
    <recommendedName>
        <fullName evidence="7">SSD domain-containing protein</fullName>
    </recommendedName>
</protein>
<keyword evidence="2" id="KW-1003">Cell membrane</keyword>
<organism evidence="8 9">
    <name type="scientific">Hymenobacter antarcticus</name>
    <dbReference type="NCBI Taxonomy" id="486270"/>
    <lineage>
        <taxon>Bacteria</taxon>
        <taxon>Pseudomonadati</taxon>
        <taxon>Bacteroidota</taxon>
        <taxon>Cytophagia</taxon>
        <taxon>Cytophagales</taxon>
        <taxon>Hymenobacteraceae</taxon>
        <taxon>Hymenobacter</taxon>
    </lineage>
</organism>
<dbReference type="PANTHER" id="PTHR33406">
    <property type="entry name" value="MEMBRANE PROTEIN MJ1562-RELATED"/>
    <property type="match status" value="1"/>
</dbReference>
<dbReference type="InterPro" id="IPR004869">
    <property type="entry name" value="MMPL_dom"/>
</dbReference>
<feature type="transmembrane region" description="Helical" evidence="6">
    <location>
        <begin position="209"/>
        <end position="228"/>
    </location>
</feature>
<feature type="transmembrane region" description="Helical" evidence="6">
    <location>
        <begin position="259"/>
        <end position="276"/>
    </location>
</feature>
<keyword evidence="5 6" id="KW-0472">Membrane</keyword>
<dbReference type="InterPro" id="IPR000731">
    <property type="entry name" value="SSD"/>
</dbReference>
<keyword evidence="3 6" id="KW-0812">Transmembrane</keyword>
<dbReference type="PROSITE" id="PS51257">
    <property type="entry name" value="PROKAR_LIPOPROTEIN"/>
    <property type="match status" value="1"/>
</dbReference>
<feature type="transmembrane region" description="Helical" evidence="6">
    <location>
        <begin position="682"/>
        <end position="707"/>
    </location>
</feature>
<feature type="transmembrane region" description="Helical" evidence="6">
    <location>
        <begin position="389"/>
        <end position="408"/>
    </location>
</feature>
<feature type="domain" description="SSD" evidence="7">
    <location>
        <begin position="612"/>
        <end position="739"/>
    </location>
</feature>
<comment type="caution">
    <text evidence="8">The sequence shown here is derived from an EMBL/GenBank/DDBJ whole genome shotgun (WGS) entry which is preliminary data.</text>
</comment>
<evidence type="ECO:0000256" key="6">
    <source>
        <dbReference type="SAM" id="Phobius"/>
    </source>
</evidence>
<dbReference type="Gene3D" id="1.20.1640.10">
    <property type="entry name" value="Multidrug efflux transporter AcrB transmembrane domain"/>
    <property type="match status" value="2"/>
</dbReference>
<evidence type="ECO:0000256" key="2">
    <source>
        <dbReference type="ARBA" id="ARBA00022475"/>
    </source>
</evidence>
<dbReference type="EMBL" id="BAABDI010000001">
    <property type="protein sequence ID" value="GAA3956624.1"/>
    <property type="molecule type" value="Genomic_DNA"/>
</dbReference>
<reference evidence="9" key="1">
    <citation type="journal article" date="2019" name="Int. J. Syst. Evol. Microbiol.">
        <title>The Global Catalogue of Microorganisms (GCM) 10K type strain sequencing project: providing services to taxonomists for standard genome sequencing and annotation.</title>
        <authorList>
            <consortium name="The Broad Institute Genomics Platform"/>
            <consortium name="The Broad Institute Genome Sequencing Center for Infectious Disease"/>
            <person name="Wu L."/>
            <person name="Ma J."/>
        </authorList>
    </citation>
    <scope>NUCLEOTIDE SEQUENCE [LARGE SCALE GENOMIC DNA]</scope>
    <source>
        <strain evidence="9">JCM 17217</strain>
    </source>
</reference>
<proteinExistence type="predicted"/>